<accession>A0AA88NGG9</accession>
<organism evidence="2 3">
    <name type="scientific">Channa striata</name>
    <name type="common">Snakehead murrel</name>
    <name type="synonym">Ophicephalus striatus</name>
    <dbReference type="NCBI Taxonomy" id="64152"/>
    <lineage>
        <taxon>Eukaryota</taxon>
        <taxon>Metazoa</taxon>
        <taxon>Chordata</taxon>
        <taxon>Craniata</taxon>
        <taxon>Vertebrata</taxon>
        <taxon>Euteleostomi</taxon>
        <taxon>Actinopterygii</taxon>
        <taxon>Neopterygii</taxon>
        <taxon>Teleostei</taxon>
        <taxon>Neoteleostei</taxon>
        <taxon>Acanthomorphata</taxon>
        <taxon>Anabantaria</taxon>
        <taxon>Anabantiformes</taxon>
        <taxon>Channoidei</taxon>
        <taxon>Channidae</taxon>
        <taxon>Channa</taxon>
    </lineage>
</organism>
<feature type="compositionally biased region" description="Polar residues" evidence="1">
    <location>
        <begin position="51"/>
        <end position="69"/>
    </location>
</feature>
<evidence type="ECO:0000313" key="2">
    <source>
        <dbReference type="EMBL" id="KAK2859113.1"/>
    </source>
</evidence>
<dbReference type="EMBL" id="JAUPFM010000002">
    <property type="protein sequence ID" value="KAK2859113.1"/>
    <property type="molecule type" value="Genomic_DNA"/>
</dbReference>
<keyword evidence="3" id="KW-1185">Reference proteome</keyword>
<sequence>MLRDCGQQSADGVCGGHHVSALRDIIRRRTRGFGFGRTRFAPLRTRPHRQGSGTRNDTASVRISTFQSD</sequence>
<proteinExistence type="predicted"/>
<protein>
    <submittedName>
        <fullName evidence="2">Uncharacterized protein</fullName>
    </submittedName>
</protein>
<evidence type="ECO:0000313" key="3">
    <source>
        <dbReference type="Proteomes" id="UP001187415"/>
    </source>
</evidence>
<gene>
    <name evidence="2" type="ORF">Q5P01_003733</name>
</gene>
<dbReference type="AlphaFoldDB" id="A0AA88NGG9"/>
<evidence type="ECO:0000256" key="1">
    <source>
        <dbReference type="SAM" id="MobiDB-lite"/>
    </source>
</evidence>
<reference evidence="2" key="1">
    <citation type="submission" date="2023-07" db="EMBL/GenBank/DDBJ databases">
        <title>Chromosome-level Genome Assembly of Striped Snakehead (Channa striata).</title>
        <authorList>
            <person name="Liu H."/>
        </authorList>
    </citation>
    <scope>NUCLEOTIDE SEQUENCE</scope>
    <source>
        <strain evidence="2">Gz</strain>
        <tissue evidence="2">Muscle</tissue>
    </source>
</reference>
<feature type="region of interest" description="Disordered" evidence="1">
    <location>
        <begin position="36"/>
        <end position="69"/>
    </location>
</feature>
<name>A0AA88NGG9_CHASR</name>
<dbReference type="Proteomes" id="UP001187415">
    <property type="component" value="Unassembled WGS sequence"/>
</dbReference>
<comment type="caution">
    <text evidence="2">The sequence shown here is derived from an EMBL/GenBank/DDBJ whole genome shotgun (WGS) entry which is preliminary data.</text>
</comment>